<sequence>MNLSSFLIFVALPFVVSTVFFGTKNGYYNSDDYEGDGCAHDVQR</sequence>
<dbReference type="Proteomes" id="UP000030392">
    <property type="component" value="Unassembled WGS sequence"/>
</dbReference>
<accession>A0A0A2C002</accession>
<dbReference type="EMBL" id="JNAX01000015">
    <property type="protein sequence ID" value="KGG19671.1"/>
    <property type="molecule type" value="Genomic_DNA"/>
</dbReference>
<evidence type="ECO:0000313" key="1">
    <source>
        <dbReference type="EMBL" id="KGG19671.1"/>
    </source>
</evidence>
<proteinExistence type="predicted"/>
<gene>
    <name evidence="1" type="ORF">EV03_2057</name>
</gene>
<dbReference type="AlphaFoldDB" id="A0A0A2C002"/>
<name>A0A0A2C002_PROMR</name>
<protein>
    <submittedName>
        <fullName evidence="1">Uncharacterized protein</fullName>
    </submittedName>
</protein>
<reference evidence="2" key="1">
    <citation type="journal article" date="2014" name="Sci. Data">
        <title>Genomes of diverse isolates of the marine cyanobacterium Prochlorococcus.</title>
        <authorList>
            <person name="Biller S."/>
            <person name="Berube P."/>
            <person name="Thompson J."/>
            <person name="Kelly L."/>
            <person name="Roggensack S."/>
            <person name="Awad L."/>
            <person name="Roache-Johnson K."/>
            <person name="Ding H."/>
            <person name="Giovannoni S.J."/>
            <person name="Moore L.R."/>
            <person name="Chisholm S.W."/>
        </authorList>
    </citation>
    <scope>NUCLEOTIDE SEQUENCE [LARGE SCALE GENOMIC DNA]</scope>
    <source>
        <strain evidence="2">PAC1</strain>
    </source>
</reference>
<evidence type="ECO:0000313" key="2">
    <source>
        <dbReference type="Proteomes" id="UP000030392"/>
    </source>
</evidence>
<comment type="caution">
    <text evidence="1">The sequence shown here is derived from an EMBL/GenBank/DDBJ whole genome shotgun (WGS) entry which is preliminary data.</text>
</comment>
<organism evidence="1 2">
    <name type="scientific">Prochlorococcus marinus str. PAC1</name>
    <dbReference type="NCBI Taxonomy" id="59924"/>
    <lineage>
        <taxon>Bacteria</taxon>
        <taxon>Bacillati</taxon>
        <taxon>Cyanobacteriota</taxon>
        <taxon>Cyanophyceae</taxon>
        <taxon>Synechococcales</taxon>
        <taxon>Prochlorococcaceae</taxon>
        <taxon>Prochlorococcus</taxon>
    </lineage>
</organism>